<keyword evidence="3" id="KW-0998">Cell outer membrane</keyword>
<dbReference type="PANTHER" id="PTHR30329">
    <property type="entry name" value="STATOR ELEMENT OF FLAGELLAR MOTOR COMPLEX"/>
    <property type="match status" value="1"/>
</dbReference>
<organism evidence="7 8">
    <name type="scientific">Pustulibacterium marinum</name>
    <dbReference type="NCBI Taxonomy" id="1224947"/>
    <lineage>
        <taxon>Bacteria</taxon>
        <taxon>Pseudomonadati</taxon>
        <taxon>Bacteroidota</taxon>
        <taxon>Flavobacteriia</taxon>
        <taxon>Flavobacteriales</taxon>
        <taxon>Flavobacteriaceae</taxon>
        <taxon>Pustulibacterium</taxon>
    </lineage>
</organism>
<evidence type="ECO:0000256" key="4">
    <source>
        <dbReference type="PROSITE-ProRule" id="PRU00473"/>
    </source>
</evidence>
<dbReference type="InterPro" id="IPR036737">
    <property type="entry name" value="OmpA-like_sf"/>
</dbReference>
<keyword evidence="2 4" id="KW-0472">Membrane</keyword>
<dbReference type="Proteomes" id="UP000199138">
    <property type="component" value="Unassembled WGS sequence"/>
</dbReference>
<comment type="subcellular location">
    <subcellularLocation>
        <location evidence="1">Cell outer membrane</location>
    </subcellularLocation>
</comment>
<dbReference type="PROSITE" id="PS01068">
    <property type="entry name" value="OMPA_1"/>
    <property type="match status" value="1"/>
</dbReference>
<accession>A0A1I7IPN3</accession>
<evidence type="ECO:0000256" key="2">
    <source>
        <dbReference type="ARBA" id="ARBA00023136"/>
    </source>
</evidence>
<sequence length="382" mass="43355">MKYWLSTVLFLMVSINNAQNLIANPGFEKARISNRLSNFQNHTTDWTSPTSATPDLFGTDHKNVTTAPKNFCGFQPPRTGKKYAGIYAFGRNNYREYIQVRITDTLEKGKPYVLTYYVSLAENSNRAIKQLGVMLSDNSFLFPIQKQLTKHRLENHTIAYWIIPPVIDTLFYEDTKNWIPVRFQFTATGNEHYVTIGNFNPNRTTDSKETEKDVFDALAYYYIDDVSLYPLFPSPLPKEKKQIDTIPKATVTYALKKAYRLEKVQFAFNSTELTTEALNEISGVYAYLQAHPSLHIHIEGHTDKIGTDAYNQTLSEKRAAAVADAFIKLGLVKERISAIGFGASQPITENDTEAGRTQNRRVQFILSDASEKENSSQGNEQP</sequence>
<keyword evidence="5" id="KW-0732">Signal</keyword>
<dbReference type="RefSeq" id="WP_093026389.1">
    <property type="nucleotide sequence ID" value="NZ_FPBK01000019.1"/>
</dbReference>
<dbReference type="Gene3D" id="3.30.1330.60">
    <property type="entry name" value="OmpA-like domain"/>
    <property type="match status" value="1"/>
</dbReference>
<protein>
    <submittedName>
        <fullName evidence="7">Outer membrane protein OmpA</fullName>
    </submittedName>
</protein>
<dbReference type="CDD" id="cd07185">
    <property type="entry name" value="OmpA_C-like"/>
    <property type="match status" value="1"/>
</dbReference>
<dbReference type="PRINTS" id="PR01023">
    <property type="entry name" value="NAFLGMOTY"/>
</dbReference>
<feature type="signal peptide" evidence="5">
    <location>
        <begin position="1"/>
        <end position="18"/>
    </location>
</feature>
<dbReference type="Pfam" id="PF00691">
    <property type="entry name" value="OmpA"/>
    <property type="match status" value="1"/>
</dbReference>
<reference evidence="7 8" key="1">
    <citation type="submission" date="2016-10" db="EMBL/GenBank/DDBJ databases">
        <authorList>
            <person name="de Groot N.N."/>
        </authorList>
    </citation>
    <scope>NUCLEOTIDE SEQUENCE [LARGE SCALE GENOMIC DNA]</scope>
    <source>
        <strain evidence="7 8">CGMCC 1.12333</strain>
    </source>
</reference>
<evidence type="ECO:0000256" key="3">
    <source>
        <dbReference type="ARBA" id="ARBA00023237"/>
    </source>
</evidence>
<dbReference type="SUPFAM" id="SSF103088">
    <property type="entry name" value="OmpA-like"/>
    <property type="match status" value="1"/>
</dbReference>
<dbReference type="InterPro" id="IPR006665">
    <property type="entry name" value="OmpA-like"/>
</dbReference>
<evidence type="ECO:0000313" key="8">
    <source>
        <dbReference type="Proteomes" id="UP000199138"/>
    </source>
</evidence>
<keyword evidence="8" id="KW-1185">Reference proteome</keyword>
<dbReference type="OrthoDB" id="9782229at2"/>
<dbReference type="Gene3D" id="2.60.120.260">
    <property type="entry name" value="Galactose-binding domain-like"/>
    <property type="match status" value="1"/>
</dbReference>
<feature type="chain" id="PRO_5011653937" evidence="5">
    <location>
        <begin position="19"/>
        <end position="382"/>
    </location>
</feature>
<dbReference type="InterPro" id="IPR006690">
    <property type="entry name" value="OMPA-like_CS"/>
</dbReference>
<gene>
    <name evidence="7" type="ORF">SAMN05216480_1196</name>
</gene>
<feature type="domain" description="OmpA-like" evidence="6">
    <location>
        <begin position="253"/>
        <end position="370"/>
    </location>
</feature>
<name>A0A1I7IPN3_9FLAO</name>
<dbReference type="InterPro" id="IPR050330">
    <property type="entry name" value="Bact_OuterMem_StrucFunc"/>
</dbReference>
<dbReference type="InterPro" id="IPR006664">
    <property type="entry name" value="OMP_bac"/>
</dbReference>
<evidence type="ECO:0000259" key="6">
    <source>
        <dbReference type="PROSITE" id="PS51123"/>
    </source>
</evidence>
<proteinExistence type="predicted"/>
<dbReference type="PRINTS" id="PR01021">
    <property type="entry name" value="OMPADOMAIN"/>
</dbReference>
<dbReference type="PROSITE" id="PS51123">
    <property type="entry name" value="OMPA_2"/>
    <property type="match status" value="1"/>
</dbReference>
<dbReference type="GO" id="GO:0009279">
    <property type="term" value="C:cell outer membrane"/>
    <property type="evidence" value="ECO:0007669"/>
    <property type="project" value="UniProtKB-SubCell"/>
</dbReference>
<dbReference type="STRING" id="1224947.SAMN05216480_1196"/>
<dbReference type="EMBL" id="FPBK01000019">
    <property type="protein sequence ID" value="SFU74857.1"/>
    <property type="molecule type" value="Genomic_DNA"/>
</dbReference>
<dbReference type="AlphaFoldDB" id="A0A1I7IPN3"/>
<evidence type="ECO:0000256" key="5">
    <source>
        <dbReference type="SAM" id="SignalP"/>
    </source>
</evidence>
<evidence type="ECO:0000313" key="7">
    <source>
        <dbReference type="EMBL" id="SFU74857.1"/>
    </source>
</evidence>
<evidence type="ECO:0000256" key="1">
    <source>
        <dbReference type="ARBA" id="ARBA00004442"/>
    </source>
</evidence>
<dbReference type="PANTHER" id="PTHR30329:SF21">
    <property type="entry name" value="LIPOPROTEIN YIAD-RELATED"/>
    <property type="match status" value="1"/>
</dbReference>